<evidence type="ECO:0000313" key="2">
    <source>
        <dbReference type="EMBL" id="PJE73974.1"/>
    </source>
</evidence>
<dbReference type="Proteomes" id="UP000230959">
    <property type="component" value="Unassembled WGS sequence"/>
</dbReference>
<dbReference type="InterPro" id="IPR051044">
    <property type="entry name" value="MAG_DAG_Lipase"/>
</dbReference>
<organism evidence="2 3">
    <name type="scientific">Candidatus Terrybacteria bacterium CG10_big_fil_rev_8_21_14_0_10_41_10</name>
    <dbReference type="NCBI Taxonomy" id="1975026"/>
    <lineage>
        <taxon>Bacteria</taxon>
        <taxon>Candidatus Terryibacteriota</taxon>
    </lineage>
</organism>
<gene>
    <name evidence="2" type="ORF">COV02_00260</name>
</gene>
<dbReference type="PANTHER" id="PTHR11614">
    <property type="entry name" value="PHOSPHOLIPASE-RELATED"/>
    <property type="match status" value="1"/>
</dbReference>
<feature type="domain" description="AB hydrolase-1" evidence="1">
    <location>
        <begin position="35"/>
        <end position="186"/>
    </location>
</feature>
<proteinExistence type="predicted"/>
<evidence type="ECO:0000313" key="3">
    <source>
        <dbReference type="Proteomes" id="UP000230959"/>
    </source>
</evidence>
<name>A0A2M8LBJ3_9BACT</name>
<dbReference type="AlphaFoldDB" id="A0A2M8LBJ3"/>
<reference evidence="3" key="1">
    <citation type="submission" date="2017-09" db="EMBL/GenBank/DDBJ databases">
        <title>Depth-based differentiation of microbial function through sediment-hosted aquifers and enrichment of novel symbionts in the deep terrestrial subsurface.</title>
        <authorList>
            <person name="Probst A.J."/>
            <person name="Ladd B."/>
            <person name="Jarett J.K."/>
            <person name="Geller-Mcgrath D.E."/>
            <person name="Sieber C.M.K."/>
            <person name="Emerson J.B."/>
            <person name="Anantharaman K."/>
            <person name="Thomas B.C."/>
            <person name="Malmstrom R."/>
            <person name="Stieglmeier M."/>
            <person name="Klingl A."/>
            <person name="Woyke T."/>
            <person name="Ryan C.M."/>
            <person name="Banfield J.F."/>
        </authorList>
    </citation>
    <scope>NUCLEOTIDE SEQUENCE [LARGE SCALE GENOMIC DNA]</scope>
</reference>
<dbReference type="Gene3D" id="3.40.50.1820">
    <property type="entry name" value="alpha/beta hydrolase"/>
    <property type="match status" value="1"/>
</dbReference>
<dbReference type="Pfam" id="PF00561">
    <property type="entry name" value="Abhydrolase_1"/>
    <property type="match status" value="1"/>
</dbReference>
<dbReference type="EMBL" id="PFER01000004">
    <property type="protein sequence ID" value="PJE73974.1"/>
    <property type="molecule type" value="Genomic_DNA"/>
</dbReference>
<comment type="caution">
    <text evidence="2">The sequence shown here is derived from an EMBL/GenBank/DDBJ whole genome shotgun (WGS) entry which is preliminary data.</text>
</comment>
<dbReference type="InterPro" id="IPR029058">
    <property type="entry name" value="AB_hydrolase_fold"/>
</dbReference>
<dbReference type="InterPro" id="IPR000073">
    <property type="entry name" value="AB_hydrolase_1"/>
</dbReference>
<dbReference type="SUPFAM" id="SSF53474">
    <property type="entry name" value="alpha/beta-Hydrolases"/>
    <property type="match status" value="1"/>
</dbReference>
<evidence type="ECO:0000259" key="1">
    <source>
        <dbReference type="Pfam" id="PF00561"/>
    </source>
</evidence>
<protein>
    <recommendedName>
        <fullName evidence="1">AB hydrolase-1 domain-containing protein</fullName>
    </recommendedName>
</protein>
<sequence>MDPIRIKFTTNDGVEIVGHYCAQFDRKKEDKKDIPSVLFLHMMPATKESWKDFAKKLHHAGFETFAIDMRGHGESGGGPDGYKTFTDIQHQASIYDIGGAMQFLEDRGVNLSNIILVGASIGANLALQFTAEYPEIKTAILLSPGLNYRGVETEKYAKLIKPDQNIFLVAGGANDSYSTETAFKLHKIIKSKNKEIKTFQNAGHGTTIFSEEPSFMDELALWLAKLFPVKNR</sequence>
<accession>A0A2M8LBJ3</accession>